<protein>
    <submittedName>
        <fullName evidence="6">LysR family transcriptional regulator</fullName>
    </submittedName>
</protein>
<dbReference type="PROSITE" id="PS50931">
    <property type="entry name" value="HTH_LYSR"/>
    <property type="match status" value="1"/>
</dbReference>
<dbReference type="FunFam" id="1.10.10.10:FF:000001">
    <property type="entry name" value="LysR family transcriptional regulator"/>
    <property type="match status" value="1"/>
</dbReference>
<dbReference type="InterPro" id="IPR050950">
    <property type="entry name" value="HTH-type_LysR_regulators"/>
</dbReference>
<evidence type="ECO:0000313" key="6">
    <source>
        <dbReference type="EMBL" id="MBX6982009.1"/>
    </source>
</evidence>
<evidence type="ECO:0000256" key="4">
    <source>
        <dbReference type="ARBA" id="ARBA00023163"/>
    </source>
</evidence>
<evidence type="ECO:0000256" key="2">
    <source>
        <dbReference type="ARBA" id="ARBA00023015"/>
    </source>
</evidence>
<dbReference type="Gene3D" id="3.40.190.10">
    <property type="entry name" value="Periplasmic binding protein-like II"/>
    <property type="match status" value="2"/>
</dbReference>
<comment type="similarity">
    <text evidence="1">Belongs to the LysR transcriptional regulatory family.</text>
</comment>
<dbReference type="Pfam" id="PF03466">
    <property type="entry name" value="LysR_substrate"/>
    <property type="match status" value="1"/>
</dbReference>
<dbReference type="OrthoDB" id="8437302at2"/>
<dbReference type="PANTHER" id="PTHR30419:SF7">
    <property type="entry name" value="HTH-TYPE TRANSCRIPTIONAL REGULATOR TDCA"/>
    <property type="match status" value="1"/>
</dbReference>
<dbReference type="SUPFAM" id="SSF53850">
    <property type="entry name" value="Periplasmic binding protein-like II"/>
    <property type="match status" value="1"/>
</dbReference>
<proteinExistence type="inferred from homology"/>
<dbReference type="NCBIfam" id="NF007307">
    <property type="entry name" value="PRK09791.1"/>
    <property type="match status" value="1"/>
</dbReference>
<evidence type="ECO:0000256" key="1">
    <source>
        <dbReference type="ARBA" id="ARBA00009437"/>
    </source>
</evidence>
<dbReference type="Gene3D" id="1.10.10.10">
    <property type="entry name" value="Winged helix-like DNA-binding domain superfamily/Winged helix DNA-binding domain"/>
    <property type="match status" value="1"/>
</dbReference>
<evidence type="ECO:0000259" key="5">
    <source>
        <dbReference type="PROSITE" id="PS50931"/>
    </source>
</evidence>
<dbReference type="PRINTS" id="PR00039">
    <property type="entry name" value="HTHLYSR"/>
</dbReference>
<dbReference type="GO" id="GO:0003677">
    <property type="term" value="F:DNA binding"/>
    <property type="evidence" value="ECO:0007669"/>
    <property type="project" value="UniProtKB-KW"/>
</dbReference>
<keyword evidence="2" id="KW-0805">Transcription regulation</keyword>
<dbReference type="InterPro" id="IPR005119">
    <property type="entry name" value="LysR_subst-bd"/>
</dbReference>
<dbReference type="EMBL" id="SHDO01000021">
    <property type="protein sequence ID" value="MBX6982009.1"/>
    <property type="molecule type" value="Genomic_DNA"/>
</dbReference>
<evidence type="ECO:0000256" key="3">
    <source>
        <dbReference type="ARBA" id="ARBA00023125"/>
    </source>
</evidence>
<organism evidence="6 7">
    <name type="scientific">Providencia rettgeri</name>
    <dbReference type="NCBI Taxonomy" id="587"/>
    <lineage>
        <taxon>Bacteria</taxon>
        <taxon>Pseudomonadati</taxon>
        <taxon>Pseudomonadota</taxon>
        <taxon>Gammaproteobacteria</taxon>
        <taxon>Enterobacterales</taxon>
        <taxon>Morganellaceae</taxon>
        <taxon>Providencia</taxon>
    </lineage>
</organism>
<sequence>MAPAIKLNQLRAFVEVSRHGSIRAASRFLQLSQPALTKSIRELESTLGAKLFIRSNQGIYLTECGEGFLRRASLILEELRVGQEEISQRIGLIGGTVNIGVAGSIARSLMPKVVTQFHRDFPNIKLRIMEGQLLTMLTQLRQGELDFTINTYYPGSLDAEFNFERLMQKEYKVIMRKDHPLRHAKSLSELVDCDWTMPTPKGTYYKQLADVFSLMERPMVFSVTCETLIGCLSLVAQSDFLTIVSVDTIDEPLFEQRYIALDLKEQLPYATFALVQRRDATLTPAGEHLARLFRIYCRNNDDGNKVGR</sequence>
<name>A0A1J0E224_PRORE</name>
<evidence type="ECO:0000313" key="7">
    <source>
        <dbReference type="Proteomes" id="UP000824410"/>
    </source>
</evidence>
<dbReference type="InterPro" id="IPR000847">
    <property type="entry name" value="LysR_HTH_N"/>
</dbReference>
<dbReference type="SUPFAM" id="SSF46785">
    <property type="entry name" value="Winged helix' DNA-binding domain"/>
    <property type="match status" value="1"/>
</dbReference>
<dbReference type="GO" id="GO:0005829">
    <property type="term" value="C:cytosol"/>
    <property type="evidence" value="ECO:0007669"/>
    <property type="project" value="TreeGrafter"/>
</dbReference>
<dbReference type="Proteomes" id="UP000824410">
    <property type="component" value="Unassembled WGS sequence"/>
</dbReference>
<dbReference type="RefSeq" id="WP_071547616.1">
    <property type="nucleotide sequence ID" value="NZ_ABEXNG020000063.1"/>
</dbReference>
<comment type="caution">
    <text evidence="6">The sequence shown here is derived from an EMBL/GenBank/DDBJ whole genome shotgun (WGS) entry which is preliminary data.</text>
</comment>
<keyword evidence="3" id="KW-0238">DNA-binding</keyword>
<dbReference type="InterPro" id="IPR036390">
    <property type="entry name" value="WH_DNA-bd_sf"/>
</dbReference>
<dbReference type="InterPro" id="IPR036388">
    <property type="entry name" value="WH-like_DNA-bd_sf"/>
</dbReference>
<feature type="domain" description="HTH lysR-type" evidence="5">
    <location>
        <begin position="5"/>
        <end position="62"/>
    </location>
</feature>
<gene>
    <name evidence="6" type="ORF">EX242_17355</name>
</gene>
<dbReference type="GO" id="GO:0003700">
    <property type="term" value="F:DNA-binding transcription factor activity"/>
    <property type="evidence" value="ECO:0007669"/>
    <property type="project" value="InterPro"/>
</dbReference>
<reference evidence="6" key="1">
    <citation type="submission" date="2019-02" db="EMBL/GenBank/DDBJ databases">
        <title>Genomic characterization of isolates from hospital effluents in KZN, South Africa.</title>
        <authorList>
            <person name="Ntshobeni N."/>
            <person name="Allam M."/>
            <person name="Ismail A."/>
            <person name="Amoako D."/>
            <person name="Essack S."/>
            <person name="Chenia H."/>
        </authorList>
    </citation>
    <scope>NUCLEOTIDE SEQUENCE</scope>
    <source>
        <strain evidence="6">AFE97_S1</strain>
    </source>
</reference>
<dbReference type="PANTHER" id="PTHR30419">
    <property type="entry name" value="HTH-TYPE TRANSCRIPTIONAL REGULATOR YBHD"/>
    <property type="match status" value="1"/>
</dbReference>
<dbReference type="AlphaFoldDB" id="A0A1J0E224"/>
<accession>A0A1J0E224</accession>
<keyword evidence="4" id="KW-0804">Transcription</keyword>
<dbReference type="Pfam" id="PF00126">
    <property type="entry name" value="HTH_1"/>
    <property type="match status" value="1"/>
</dbReference>
<dbReference type="KEGG" id="prg:RB151_003070"/>